<sequence>MKIVDSFLFSEPYEKELLLLKFILEDSGVDEWIILENSYSFQGSYIGLSARKIIDGDERFAPFRSRITFIEKEVATKPLEKHKINDEDSYKVEFWQRDLAHDYFVEKYNDEDWIFISDVDEMIDFTDPQRKKELSQKITASKEQVLFIPVKRFWYDFDNEYKVLLWRPLCSKSHLAVSGKKLHEVRVDSFRYRGRPWNNVIGFEYSSCYDKAFVLRKFYTSTHTGFTANDMLQSLRCNHRPVHEVASLKPENDDKYFFEQVKLTESNAPLYVRTNLQKLKTNIIDPQYKKNRRTDYPELFSLKHTLDKKRKNLKTWFRKKQVFLLRKLKLEKLLYGSSAH</sequence>
<name>A0A931E6L8_9BACT</name>
<reference evidence="1" key="1">
    <citation type="submission" date="2020-11" db="EMBL/GenBank/DDBJ databases">
        <title>Bacterial whole genome sequence for Panacibacter sp. DH6.</title>
        <authorList>
            <person name="Le V."/>
            <person name="Ko S."/>
            <person name="Ahn C.-Y."/>
            <person name="Oh H.-M."/>
        </authorList>
    </citation>
    <scope>NUCLEOTIDE SEQUENCE</scope>
    <source>
        <strain evidence="1">DH6</strain>
    </source>
</reference>
<dbReference type="EMBL" id="JADWYR010000002">
    <property type="protein sequence ID" value="MBG9377132.1"/>
    <property type="molecule type" value="Genomic_DNA"/>
</dbReference>
<comment type="caution">
    <text evidence="1">The sequence shown here is derived from an EMBL/GenBank/DDBJ whole genome shotgun (WGS) entry which is preliminary data.</text>
</comment>
<dbReference type="Proteomes" id="UP000628448">
    <property type="component" value="Unassembled WGS sequence"/>
</dbReference>
<evidence type="ECO:0000313" key="1">
    <source>
        <dbReference type="EMBL" id="MBG9377132.1"/>
    </source>
</evidence>
<proteinExistence type="predicted"/>
<dbReference type="AlphaFoldDB" id="A0A931E6L8"/>
<dbReference type="RefSeq" id="WP_196991231.1">
    <property type="nucleotide sequence ID" value="NZ_JADWYR010000002.1"/>
</dbReference>
<accession>A0A931E6L8</accession>
<gene>
    <name evidence="1" type="ORF">I5907_12890</name>
</gene>
<protein>
    <submittedName>
        <fullName evidence="1">Uncharacterized protein</fullName>
    </submittedName>
</protein>
<keyword evidence="2" id="KW-1185">Reference proteome</keyword>
<evidence type="ECO:0000313" key="2">
    <source>
        <dbReference type="Proteomes" id="UP000628448"/>
    </source>
</evidence>
<organism evidence="1 2">
    <name type="scientific">Panacibacter microcysteis</name>
    <dbReference type="NCBI Taxonomy" id="2793269"/>
    <lineage>
        <taxon>Bacteria</taxon>
        <taxon>Pseudomonadati</taxon>
        <taxon>Bacteroidota</taxon>
        <taxon>Chitinophagia</taxon>
        <taxon>Chitinophagales</taxon>
        <taxon>Chitinophagaceae</taxon>
        <taxon>Panacibacter</taxon>
    </lineage>
</organism>